<dbReference type="PROSITE" id="PS50195">
    <property type="entry name" value="PX"/>
    <property type="match status" value="1"/>
</dbReference>
<protein>
    <recommendedName>
        <fullName evidence="6">Vacuolar morphogenesis protein 7</fullName>
    </recommendedName>
</protein>
<dbReference type="PROSITE" id="PS50192">
    <property type="entry name" value="T_SNARE"/>
    <property type="match status" value="1"/>
</dbReference>
<dbReference type="SUPFAM" id="SSF64268">
    <property type="entry name" value="PX domain"/>
    <property type="match status" value="1"/>
</dbReference>
<dbReference type="GO" id="GO:0035091">
    <property type="term" value="F:phosphatidylinositol binding"/>
    <property type="evidence" value="ECO:0007669"/>
    <property type="project" value="InterPro"/>
</dbReference>
<accession>A0A1L0B970</accession>
<feature type="domain" description="PX" evidence="3">
    <location>
        <begin position="1"/>
        <end position="161"/>
    </location>
</feature>
<feature type="region of interest" description="Disordered" evidence="1">
    <location>
        <begin position="276"/>
        <end position="307"/>
    </location>
</feature>
<dbReference type="Pfam" id="PF00787">
    <property type="entry name" value="PX"/>
    <property type="match status" value="1"/>
</dbReference>
<dbReference type="InterPro" id="IPR000727">
    <property type="entry name" value="T_SNARE_dom"/>
</dbReference>
<gene>
    <name evidence="4" type="ORF">HGUI_03900</name>
</gene>
<dbReference type="Gene3D" id="1.20.5.110">
    <property type="match status" value="1"/>
</dbReference>
<dbReference type="SMART" id="SM00312">
    <property type="entry name" value="PX"/>
    <property type="match status" value="1"/>
</dbReference>
<dbReference type="VEuPathDB" id="FungiDB:HGUI_03900"/>
<dbReference type="Gene3D" id="3.30.1520.10">
    <property type="entry name" value="Phox-like domain"/>
    <property type="match status" value="1"/>
</dbReference>
<dbReference type="InterPro" id="IPR036871">
    <property type="entry name" value="PX_dom_sf"/>
</dbReference>
<keyword evidence="5" id="KW-1185">Reference proteome</keyword>
<evidence type="ECO:0000259" key="3">
    <source>
        <dbReference type="PROSITE" id="PS50195"/>
    </source>
</evidence>
<evidence type="ECO:0000259" key="2">
    <source>
        <dbReference type="PROSITE" id="PS50192"/>
    </source>
</evidence>
<proteinExistence type="predicted"/>
<evidence type="ECO:0008006" key="6">
    <source>
        <dbReference type="Google" id="ProtNLM"/>
    </source>
</evidence>
<dbReference type="SUPFAM" id="SSF58038">
    <property type="entry name" value="SNARE fusion complex"/>
    <property type="match status" value="1"/>
</dbReference>
<evidence type="ECO:0000313" key="4">
    <source>
        <dbReference type="EMBL" id="SGZ41699.1"/>
    </source>
</evidence>
<dbReference type="SMART" id="SM00397">
    <property type="entry name" value="t_SNARE"/>
    <property type="match status" value="1"/>
</dbReference>
<dbReference type="OrthoDB" id="428895at2759"/>
<feature type="domain" description="T-SNARE coiled-coil homology" evidence="2">
    <location>
        <begin position="300"/>
        <end position="362"/>
    </location>
</feature>
<dbReference type="InterPro" id="IPR001683">
    <property type="entry name" value="PX_dom"/>
</dbReference>
<dbReference type="Proteomes" id="UP000183365">
    <property type="component" value="Unassembled WGS sequence"/>
</dbReference>
<dbReference type="EMBL" id="FQNF01000134">
    <property type="protein sequence ID" value="SGZ41699.1"/>
    <property type="molecule type" value="Genomic_DNA"/>
</dbReference>
<evidence type="ECO:0000313" key="5">
    <source>
        <dbReference type="Proteomes" id="UP000183365"/>
    </source>
</evidence>
<reference evidence="5" key="1">
    <citation type="submission" date="2016-11" db="EMBL/GenBank/DDBJ databases">
        <authorList>
            <person name="Guldener U."/>
        </authorList>
    </citation>
    <scope>NUCLEOTIDE SEQUENCE [LARGE SCALE GENOMIC DNA]</scope>
</reference>
<organism evidence="4 5">
    <name type="scientific">Hanseniaspora guilliermondii</name>
    <dbReference type="NCBI Taxonomy" id="56406"/>
    <lineage>
        <taxon>Eukaryota</taxon>
        <taxon>Fungi</taxon>
        <taxon>Dikarya</taxon>
        <taxon>Ascomycota</taxon>
        <taxon>Saccharomycotina</taxon>
        <taxon>Saccharomycetes</taxon>
        <taxon>Saccharomycodales</taxon>
        <taxon>Saccharomycodaceae</taxon>
        <taxon>Hanseniaspora</taxon>
    </lineage>
</organism>
<sequence length="365" mass="43190">MTLHLKITNTSTDPTNTYTLYHLSVYQVRNNTDYLLNKNVIKKRYSDFINLKEQLEARFKCKIPYGFPERNENFNNVDERGDGLLSLSYLKKILPQDSLNKDVVRYRRRQLELFLNDLLSDPYDDKWRKCIITRIFFNHCYDHITEDMDVSHMFDDETKLSDIYVDKKGSGSNSKDWWYLYRRIDDILKNMDDSDDAREKNLKEIINVRLLLQKLESCIMDTDSVLDRKKREKEFKGLKHKVSERSNALSRPFKEDEEDTMKKSLLFKKINSEPNKKYDVVKPTPGRRLGSKRQLLQNQKDDLKSQEESLESLRETVVKQKMLSLAINDELLAQNEFLSSLETDVDKSGAKIQKAHDKTEKYNNI</sequence>
<dbReference type="AlphaFoldDB" id="A0A1L0B970"/>
<evidence type="ECO:0000256" key="1">
    <source>
        <dbReference type="SAM" id="MobiDB-lite"/>
    </source>
</evidence>
<name>A0A1L0B970_9ASCO</name>